<dbReference type="PANTHER" id="PTHR30290">
    <property type="entry name" value="PERIPLASMIC BINDING COMPONENT OF ABC TRANSPORTER"/>
    <property type="match status" value="1"/>
</dbReference>
<dbReference type="InterPro" id="IPR030678">
    <property type="entry name" value="Peptide/Ni-bd"/>
</dbReference>
<dbReference type="Gene3D" id="3.10.105.10">
    <property type="entry name" value="Dipeptide-binding Protein, Domain 3"/>
    <property type="match status" value="1"/>
</dbReference>
<dbReference type="InterPro" id="IPR039424">
    <property type="entry name" value="SBP_5"/>
</dbReference>
<dbReference type="Gene3D" id="3.40.190.10">
    <property type="entry name" value="Periplasmic binding protein-like II"/>
    <property type="match status" value="1"/>
</dbReference>
<dbReference type="GO" id="GO:0015833">
    <property type="term" value="P:peptide transport"/>
    <property type="evidence" value="ECO:0007669"/>
    <property type="project" value="TreeGrafter"/>
</dbReference>
<dbReference type="GO" id="GO:0030313">
    <property type="term" value="C:cell envelope"/>
    <property type="evidence" value="ECO:0007669"/>
    <property type="project" value="UniProtKB-SubCell"/>
</dbReference>
<dbReference type="InterPro" id="IPR006311">
    <property type="entry name" value="TAT_signal"/>
</dbReference>
<dbReference type="PROSITE" id="PS51318">
    <property type="entry name" value="TAT"/>
    <property type="match status" value="1"/>
</dbReference>
<evidence type="ECO:0000256" key="4">
    <source>
        <dbReference type="ARBA" id="ARBA00022729"/>
    </source>
</evidence>
<sequence length="549" mass="59339">MAPTLRRRLLAVASVAMAGVLLTGCANGTGPSAASATAAPGGTIQFATDREPTCLDPAVGGDQPQSLIARAFLDSLTHQKADGSIEPWLAESWDISPDGLTYTFHLRDDVTFSDGTPFDAAAVKANFEYWLDPATQSSVDSLYVSDYAGTDIPDPHTAVVHLKKPYSAFIQVLSQSFLGIQSPTALKRGAAENCSSPVGSGPFIVTGWNKQQDVTLVRNPDYDWAPASAEHDGPAYADGIRWAFIAEPSTRFGALQTHEADVIETIPPESFAVAKADPNITIIDKVRPGGPVQYVFNTTRAPFDDVKVRQAFRFGADIDSGLASVYFGAYKAVGGPLSPTTVDYDKAFDDVYAHDPAKANGLLDAAGWTGRDADGYRTKAGTRLTLQLNVADSVQPSEISLLEQLQAIEKQVGFDVQINKLDSGTESARYNSWDYDLDRQYWVTNTPDVLRYQYSSAFIPSTGGYHSNGSGFSDPKLDRLVDTALRSSDATERTGLYRQAQQIVSDAAVALPVYLYPSQYAFDNTRLGGVDVDPSINQVSFYDTWVKTK</sequence>
<evidence type="ECO:0000256" key="1">
    <source>
        <dbReference type="ARBA" id="ARBA00004196"/>
    </source>
</evidence>
<feature type="chain" id="PRO_5038949864" evidence="5">
    <location>
        <begin position="19"/>
        <end position="549"/>
    </location>
</feature>
<dbReference type="CDD" id="cd08492">
    <property type="entry name" value="PBP2_NikA_DppA_OppA_like_15"/>
    <property type="match status" value="1"/>
</dbReference>
<reference evidence="7 8" key="1">
    <citation type="submission" date="2018-11" db="EMBL/GenBank/DDBJ databases">
        <title>Cryobacterium sp. nov., isolated from rhizosphere soil of lettuce.</title>
        <authorList>
            <person name="Wang Y."/>
        </authorList>
    </citation>
    <scope>NUCLEOTIDE SEQUENCE [LARGE SCALE GENOMIC DNA]</scope>
    <source>
        <strain evidence="7 8">NEAU-85</strain>
    </source>
</reference>
<evidence type="ECO:0000259" key="6">
    <source>
        <dbReference type="Pfam" id="PF00496"/>
    </source>
</evidence>
<evidence type="ECO:0000313" key="7">
    <source>
        <dbReference type="EMBL" id="RNE64176.1"/>
    </source>
</evidence>
<evidence type="ECO:0000256" key="5">
    <source>
        <dbReference type="SAM" id="SignalP"/>
    </source>
</evidence>
<dbReference type="GO" id="GO:0042597">
    <property type="term" value="C:periplasmic space"/>
    <property type="evidence" value="ECO:0007669"/>
    <property type="project" value="UniProtKB-ARBA"/>
</dbReference>
<keyword evidence="8" id="KW-1185">Reference proteome</keyword>
<dbReference type="RefSeq" id="WP_123045134.1">
    <property type="nucleotide sequence ID" value="NZ_RDSR01000005.1"/>
</dbReference>
<dbReference type="PROSITE" id="PS51257">
    <property type="entry name" value="PROKAR_LIPOPROTEIN"/>
    <property type="match status" value="1"/>
</dbReference>
<evidence type="ECO:0000256" key="3">
    <source>
        <dbReference type="ARBA" id="ARBA00022448"/>
    </source>
</evidence>
<dbReference type="PANTHER" id="PTHR30290:SF10">
    <property type="entry name" value="PERIPLASMIC OLIGOPEPTIDE-BINDING PROTEIN-RELATED"/>
    <property type="match status" value="1"/>
</dbReference>
<dbReference type="GO" id="GO:1904680">
    <property type="term" value="F:peptide transmembrane transporter activity"/>
    <property type="evidence" value="ECO:0007669"/>
    <property type="project" value="TreeGrafter"/>
</dbReference>
<dbReference type="SUPFAM" id="SSF53850">
    <property type="entry name" value="Periplasmic binding protein-like II"/>
    <property type="match status" value="1"/>
</dbReference>
<keyword evidence="3" id="KW-0813">Transport</keyword>
<feature type="signal peptide" evidence="5">
    <location>
        <begin position="1"/>
        <end position="18"/>
    </location>
</feature>
<comment type="subcellular location">
    <subcellularLocation>
        <location evidence="1">Cell envelope</location>
    </subcellularLocation>
</comment>
<organism evidence="7 8">
    <name type="scientific">Cryobacterium tepidiphilum</name>
    <dbReference type="NCBI Taxonomy" id="2486026"/>
    <lineage>
        <taxon>Bacteria</taxon>
        <taxon>Bacillati</taxon>
        <taxon>Actinomycetota</taxon>
        <taxon>Actinomycetes</taxon>
        <taxon>Micrococcales</taxon>
        <taxon>Microbacteriaceae</taxon>
        <taxon>Cryobacterium</taxon>
    </lineage>
</organism>
<dbReference type="Pfam" id="PF00496">
    <property type="entry name" value="SBP_bac_5"/>
    <property type="match status" value="1"/>
</dbReference>
<evidence type="ECO:0000256" key="2">
    <source>
        <dbReference type="ARBA" id="ARBA00005695"/>
    </source>
</evidence>
<proteinExistence type="inferred from homology"/>
<comment type="similarity">
    <text evidence="2">Belongs to the bacterial solute-binding protein 5 family.</text>
</comment>
<dbReference type="AlphaFoldDB" id="A0A3M8LFB8"/>
<keyword evidence="4 5" id="KW-0732">Signal</keyword>
<dbReference type="EMBL" id="RDSR01000005">
    <property type="protein sequence ID" value="RNE64176.1"/>
    <property type="molecule type" value="Genomic_DNA"/>
</dbReference>
<protein>
    <submittedName>
        <fullName evidence="7">ABC transporter substrate-binding protein</fullName>
    </submittedName>
</protein>
<dbReference type="Proteomes" id="UP000279859">
    <property type="component" value="Unassembled WGS sequence"/>
</dbReference>
<evidence type="ECO:0000313" key="8">
    <source>
        <dbReference type="Proteomes" id="UP000279859"/>
    </source>
</evidence>
<dbReference type="GO" id="GO:0043190">
    <property type="term" value="C:ATP-binding cassette (ABC) transporter complex"/>
    <property type="evidence" value="ECO:0007669"/>
    <property type="project" value="InterPro"/>
</dbReference>
<dbReference type="InterPro" id="IPR000914">
    <property type="entry name" value="SBP_5_dom"/>
</dbReference>
<feature type="domain" description="Solute-binding protein family 5" evidence="6">
    <location>
        <begin position="85"/>
        <end position="454"/>
    </location>
</feature>
<name>A0A3M8LFB8_9MICO</name>
<dbReference type="PIRSF" id="PIRSF002741">
    <property type="entry name" value="MppA"/>
    <property type="match status" value="1"/>
</dbReference>
<comment type="caution">
    <text evidence="7">The sequence shown here is derived from an EMBL/GenBank/DDBJ whole genome shotgun (WGS) entry which is preliminary data.</text>
</comment>
<gene>
    <name evidence="7" type="ORF">EEJ31_04755</name>
</gene>
<dbReference type="OrthoDB" id="5240629at2"/>
<accession>A0A3M8LFB8</accession>